<organism evidence="1 2">
    <name type="scientific">Austropuccinia psidii MF-1</name>
    <dbReference type="NCBI Taxonomy" id="1389203"/>
    <lineage>
        <taxon>Eukaryota</taxon>
        <taxon>Fungi</taxon>
        <taxon>Dikarya</taxon>
        <taxon>Basidiomycota</taxon>
        <taxon>Pucciniomycotina</taxon>
        <taxon>Pucciniomycetes</taxon>
        <taxon>Pucciniales</taxon>
        <taxon>Sphaerophragmiaceae</taxon>
        <taxon>Austropuccinia</taxon>
    </lineage>
</organism>
<protein>
    <submittedName>
        <fullName evidence="1">Uncharacterized protein</fullName>
    </submittedName>
</protein>
<comment type="caution">
    <text evidence="1">The sequence shown here is derived from an EMBL/GenBank/DDBJ whole genome shotgun (WGS) entry which is preliminary data.</text>
</comment>
<name>A0A9Q3KCF9_9BASI</name>
<gene>
    <name evidence="1" type="ORF">O181_118668</name>
</gene>
<dbReference type="EMBL" id="AVOT02103973">
    <property type="protein sequence ID" value="MBW0578953.1"/>
    <property type="molecule type" value="Genomic_DNA"/>
</dbReference>
<evidence type="ECO:0000313" key="1">
    <source>
        <dbReference type="EMBL" id="MBW0578953.1"/>
    </source>
</evidence>
<sequence length="136" mass="14667">MPTLPSRCDSDTAPHLRPHHSLCSSSALKIYLLCGPQPSLFLILSAYYHPYALAVSSGQASNAAPTPPTILMLLQCSQDKTTILPPHLRPHHSLHFCTPASSSLPLTILALLRFPQPSSCLLPPTNYNPYALAVSS</sequence>
<keyword evidence="2" id="KW-1185">Reference proteome</keyword>
<dbReference type="AlphaFoldDB" id="A0A9Q3KCF9"/>
<dbReference type="Proteomes" id="UP000765509">
    <property type="component" value="Unassembled WGS sequence"/>
</dbReference>
<proteinExistence type="predicted"/>
<accession>A0A9Q3KCF9</accession>
<reference evidence="1" key="1">
    <citation type="submission" date="2021-03" db="EMBL/GenBank/DDBJ databases">
        <title>Draft genome sequence of rust myrtle Austropuccinia psidii MF-1, a brazilian biotype.</title>
        <authorList>
            <person name="Quecine M.C."/>
            <person name="Pachon D.M.R."/>
            <person name="Bonatelli M.L."/>
            <person name="Correr F.H."/>
            <person name="Franceschini L.M."/>
            <person name="Leite T.F."/>
            <person name="Margarido G.R.A."/>
            <person name="Almeida C.A."/>
            <person name="Ferrarezi J.A."/>
            <person name="Labate C.A."/>
        </authorList>
    </citation>
    <scope>NUCLEOTIDE SEQUENCE</scope>
    <source>
        <strain evidence="1">MF-1</strain>
    </source>
</reference>
<evidence type="ECO:0000313" key="2">
    <source>
        <dbReference type="Proteomes" id="UP000765509"/>
    </source>
</evidence>